<accession>A0ABW3E943</accession>
<evidence type="ECO:0008006" key="3">
    <source>
        <dbReference type="Google" id="ProtNLM"/>
    </source>
</evidence>
<organism evidence="1 2">
    <name type="scientific">Loigolactobacillus binensis</name>
    <dbReference type="NCBI Taxonomy" id="2559922"/>
    <lineage>
        <taxon>Bacteria</taxon>
        <taxon>Bacillati</taxon>
        <taxon>Bacillota</taxon>
        <taxon>Bacilli</taxon>
        <taxon>Lactobacillales</taxon>
        <taxon>Lactobacillaceae</taxon>
        <taxon>Loigolactobacillus</taxon>
    </lineage>
</organism>
<dbReference type="RefSeq" id="WP_137637114.1">
    <property type="nucleotide sequence ID" value="NZ_BJDN01000005.1"/>
</dbReference>
<evidence type="ECO:0000313" key="1">
    <source>
        <dbReference type="EMBL" id="MFD0896808.1"/>
    </source>
</evidence>
<keyword evidence="2" id="KW-1185">Reference proteome</keyword>
<protein>
    <recommendedName>
        <fullName evidence="3">Uracil-DNA glycosylase-like domain-containing protein</fullName>
    </recommendedName>
</protein>
<dbReference type="Proteomes" id="UP001597104">
    <property type="component" value="Unassembled WGS sequence"/>
</dbReference>
<proteinExistence type="predicted"/>
<comment type="caution">
    <text evidence="1">The sequence shown here is derived from an EMBL/GenBank/DDBJ whole genome shotgun (WGS) entry which is preliminary data.</text>
</comment>
<gene>
    <name evidence="1" type="ORF">ACFQZ7_03535</name>
</gene>
<name>A0ABW3E943_9LACO</name>
<evidence type="ECO:0000313" key="2">
    <source>
        <dbReference type="Proteomes" id="UP001597104"/>
    </source>
</evidence>
<sequence>MNAQDFRNQNLLNYADYQRICQKYSQVASFAYWVDNFVATKYAAPDLLVNNETEFDERLKGNLQKGVAMIGLNFGARKKDKLYTEVMHSAQLPVAQRLALRREINNLSNQYAKKGAYRSMYPALDTYQAAPSVFKGAYMTDLFKFALDEKQAWIGAGIATPEGRDLQQVLDGQPELIAENIQGLKYELQTVVGMPERCILVLMGGQVQGYAAQIKQAFPQALVLNFGHYSAYQFSHEQWLAKGEKLNATALAGIANW</sequence>
<reference evidence="2" key="1">
    <citation type="journal article" date="2019" name="Int. J. Syst. Evol. Microbiol.">
        <title>The Global Catalogue of Microorganisms (GCM) 10K type strain sequencing project: providing services to taxonomists for standard genome sequencing and annotation.</title>
        <authorList>
            <consortium name="The Broad Institute Genomics Platform"/>
            <consortium name="The Broad Institute Genome Sequencing Center for Infectious Disease"/>
            <person name="Wu L."/>
            <person name="Ma J."/>
        </authorList>
    </citation>
    <scope>NUCLEOTIDE SEQUENCE [LARGE SCALE GENOMIC DNA]</scope>
    <source>
        <strain evidence="2">CCM 8925</strain>
    </source>
</reference>
<dbReference type="EMBL" id="JBHTIO010000017">
    <property type="protein sequence ID" value="MFD0896808.1"/>
    <property type="molecule type" value="Genomic_DNA"/>
</dbReference>